<reference evidence="1 2" key="1">
    <citation type="submission" date="2019-03" db="EMBL/GenBank/DDBJ databases">
        <title>Long-read sequencing reveals hyperdense prophage content in a complex bacterial symbiont genome.</title>
        <authorList>
            <person name="Frost C.L."/>
            <person name="Siozios S."/>
            <person name="Nadal-Jimenez P."/>
            <person name="Brockhurst M.A."/>
            <person name="King K.C."/>
            <person name="Darby A.C."/>
            <person name="Hurst G.D.D."/>
        </authorList>
    </citation>
    <scope>NUCLEOTIDE SEQUENCE [LARGE SCALE GENOMIC DNA]</scope>
    <source>
        <strain evidence="1 2">FIN</strain>
    </source>
</reference>
<name>A0A4P7KXL6_9GAMM</name>
<dbReference type="RefSeq" id="WP_026822511.1">
    <property type="nucleotide sequence ID" value="NZ_CP038613.1"/>
</dbReference>
<evidence type="ECO:0000313" key="1">
    <source>
        <dbReference type="EMBL" id="QBY45109.1"/>
    </source>
</evidence>
<evidence type="ECO:0000313" key="2">
    <source>
        <dbReference type="Proteomes" id="UP000295134"/>
    </source>
</evidence>
<dbReference type="KEGG" id="ans:ArsFIN_37020"/>
<accession>A0A4P7KXL6</accession>
<sequence length="168" mass="20211">MSQYINIVLEHKIKNIHLLQKKLKDIHYIFDKILPAKLIKNIYPKFTPYVNRHYHYREVFTLITKCLKSPSPKLLERDLLFGIKNLAIIYELTILMSLHDIFINDFNVKIKSKEYRQYLAELPFGGKKVKHLMVSLIIFFLIIMTIFTLIFIMNQRYFHLKNLINLEI</sequence>
<organism evidence="1 2">
    <name type="scientific">Arsenophonus nasoniae</name>
    <name type="common">son-killer infecting Nasonia vitripennis</name>
    <dbReference type="NCBI Taxonomy" id="638"/>
    <lineage>
        <taxon>Bacteria</taxon>
        <taxon>Pseudomonadati</taxon>
        <taxon>Pseudomonadota</taxon>
        <taxon>Gammaproteobacteria</taxon>
        <taxon>Enterobacterales</taxon>
        <taxon>Morganellaceae</taxon>
        <taxon>Arsenophonus</taxon>
    </lineage>
</organism>
<protein>
    <submittedName>
        <fullName evidence="1">Uncharacterized protein</fullName>
    </submittedName>
</protein>
<gene>
    <name evidence="1" type="ORF">ArsFIN_37020</name>
</gene>
<dbReference type="AlphaFoldDB" id="A0A4P7KXL6"/>
<dbReference type="Proteomes" id="UP000295134">
    <property type="component" value="Chromosome"/>
</dbReference>
<dbReference type="GeneID" id="96878605"/>
<proteinExistence type="predicted"/>
<dbReference type="EMBL" id="CP038613">
    <property type="protein sequence ID" value="QBY45109.1"/>
    <property type="molecule type" value="Genomic_DNA"/>
</dbReference>